<dbReference type="EMBL" id="JASMRN010000001">
    <property type="protein sequence ID" value="MEZ7513903.1"/>
    <property type="molecule type" value="Genomic_DNA"/>
</dbReference>
<dbReference type="InterPro" id="IPR017853">
    <property type="entry name" value="GH"/>
</dbReference>
<name>A0ABV4KBQ1_9FLAO</name>
<feature type="domain" description="Glycosyl hydrolase family 13 catalytic" evidence="1">
    <location>
        <begin position="43"/>
        <end position="511"/>
    </location>
</feature>
<accession>A0ABV4KBQ1</accession>
<dbReference type="SUPFAM" id="SSF51445">
    <property type="entry name" value="(Trans)glycosidases"/>
    <property type="match status" value="1"/>
</dbReference>
<dbReference type="Gene3D" id="2.60.40.1180">
    <property type="entry name" value="Golgi alpha-mannosidase II"/>
    <property type="match status" value="1"/>
</dbReference>
<dbReference type="SMART" id="SM00642">
    <property type="entry name" value="Aamy"/>
    <property type="match status" value="1"/>
</dbReference>
<dbReference type="PROSITE" id="PS51257">
    <property type="entry name" value="PROKAR_LIPOPROTEIN"/>
    <property type="match status" value="1"/>
</dbReference>
<reference evidence="2 3" key="1">
    <citation type="submission" date="2023-05" db="EMBL/GenBank/DDBJ databases">
        <title>Adaptations of aquatic viruses from atmosphere-close ecosystems of the Central Arctic Ocean.</title>
        <authorList>
            <person name="Rahlff J."/>
            <person name="Holmfeldt K."/>
        </authorList>
    </citation>
    <scope>NUCLEOTIDE SEQUENCE [LARGE SCALE GENOMIC DNA]</scope>
    <source>
        <strain evidence="2 3">Arc14</strain>
    </source>
</reference>
<evidence type="ECO:0000313" key="2">
    <source>
        <dbReference type="EMBL" id="MEZ7513903.1"/>
    </source>
</evidence>
<evidence type="ECO:0000259" key="1">
    <source>
        <dbReference type="SMART" id="SM00642"/>
    </source>
</evidence>
<dbReference type="InterPro" id="IPR006048">
    <property type="entry name" value="A-amylase/branching_C"/>
</dbReference>
<dbReference type="GO" id="GO:0016787">
    <property type="term" value="F:hydrolase activity"/>
    <property type="evidence" value="ECO:0007669"/>
    <property type="project" value="UniProtKB-KW"/>
</dbReference>
<dbReference type="PANTHER" id="PTHR10357">
    <property type="entry name" value="ALPHA-AMYLASE FAMILY MEMBER"/>
    <property type="match status" value="1"/>
</dbReference>
<gene>
    <name evidence="2" type="ORF">QO192_01265</name>
</gene>
<comment type="caution">
    <text evidence="2">The sequence shown here is derived from an EMBL/GenBank/DDBJ whole genome shotgun (WGS) entry which is preliminary data.</text>
</comment>
<dbReference type="Pfam" id="PF02806">
    <property type="entry name" value="Alpha-amylase_C"/>
    <property type="match status" value="1"/>
</dbReference>
<dbReference type="RefSeq" id="WP_371567362.1">
    <property type="nucleotide sequence ID" value="NZ_JASMRN010000001.1"/>
</dbReference>
<organism evidence="2 3">
    <name type="scientific">Flavobacterium frigidarium</name>
    <dbReference type="NCBI Taxonomy" id="99286"/>
    <lineage>
        <taxon>Bacteria</taxon>
        <taxon>Pseudomonadati</taxon>
        <taxon>Bacteroidota</taxon>
        <taxon>Flavobacteriia</taxon>
        <taxon>Flavobacteriales</taxon>
        <taxon>Flavobacteriaceae</taxon>
        <taxon>Flavobacterium</taxon>
    </lineage>
</organism>
<dbReference type="PANTHER" id="PTHR10357:SF205">
    <property type="entry name" value="O-GLYCOSYL HYDROLASE FAMILY 13"/>
    <property type="match status" value="1"/>
</dbReference>
<dbReference type="Gene3D" id="3.20.20.80">
    <property type="entry name" value="Glycosidases"/>
    <property type="match status" value="2"/>
</dbReference>
<dbReference type="InterPro" id="IPR013780">
    <property type="entry name" value="Glyco_hydro_b"/>
</dbReference>
<evidence type="ECO:0000313" key="3">
    <source>
        <dbReference type="Proteomes" id="UP001568894"/>
    </source>
</evidence>
<dbReference type="CDD" id="cd11349">
    <property type="entry name" value="AmyAc_3"/>
    <property type="match status" value="1"/>
</dbReference>
<protein>
    <submittedName>
        <fullName evidence="2">Alpha-amylase family glycosyl hydrolase</fullName>
    </submittedName>
</protein>
<dbReference type="Pfam" id="PF00128">
    <property type="entry name" value="Alpha-amylase"/>
    <property type="match status" value="2"/>
</dbReference>
<keyword evidence="3" id="KW-1185">Reference proteome</keyword>
<proteinExistence type="predicted"/>
<dbReference type="InterPro" id="IPR006047">
    <property type="entry name" value="GH13_cat_dom"/>
</dbReference>
<dbReference type="Proteomes" id="UP001568894">
    <property type="component" value="Unassembled WGS sequence"/>
</dbReference>
<keyword evidence="2" id="KW-0378">Hydrolase</keyword>
<sequence>MRNKIAITAVTFAIIVSSCKTSEATSEINIRSKEPEKKVVVYQVFTRLFGNKNTTNKPWGTIAENGVGKFDDFTDVALREIKDLGVDYIWYTGVPHHAVITDYTKYGISNDDPDVVKGRAGSPYAVKDYYNVDPDLAVQPENRLQEFEALITRTHNSGMKVIIDIVPNHIARKYEGKNNPDGVEEFGASDDTSVAYKRDNNFYYIPGSKFEVPDTVIPLNGEKHALSDGKFTEIPAKWTGNGSKLPKPDKNDWYETVKINYGVRPDGTKDFPLLPANYATKPIAAHYTFWKNKVVPNSWKKFRDIALYWTAKGVDGFRYDMAEMVPYEFWSYINSSIKMANPDAFLVAEVYQPDQYRNYIQLGKMDYLYDKVATYDKLKAITQGKANTNDLTIIQNELADIEHHMLHFLDNHDEQRLANKAFAGSGESGKPLMVVSTTISSAPTMIYFGQEVGEAANENSGYGAATRTSIFDYVGVPNHQKWMNNGKFDGGGLSPKEKELRNFYKRLLNFSRTSDALMGKYAALEIDATTNKEQVAKTIYAFARWSANEKLIVISNFSATQKSTFNVVIPSGVASQWNLTDGKYALIDQLSEGKQAELNVREGKATISITIAPLESFIYKL</sequence>